<dbReference type="EMBL" id="BMAU01021338">
    <property type="protein sequence ID" value="GFY16144.1"/>
    <property type="molecule type" value="Genomic_DNA"/>
</dbReference>
<evidence type="ECO:0000256" key="1">
    <source>
        <dbReference type="SAM" id="MobiDB-lite"/>
    </source>
</evidence>
<sequence length="96" mass="11273">MQDHIKQNVYGSYSDVGDAKNRNTQSTRQTFRFVTFIFFPGLRNPYVVATRKYIANTVRLQITRNAFLFSHFAISNMHAAEIHIQQSRIRKDYSAR</sequence>
<accession>A0A8X6VKG5</accession>
<organism evidence="2 3">
    <name type="scientific">Trichonephila clavipes</name>
    <name type="common">Golden silk orbweaver</name>
    <name type="synonym">Nephila clavipes</name>
    <dbReference type="NCBI Taxonomy" id="2585209"/>
    <lineage>
        <taxon>Eukaryota</taxon>
        <taxon>Metazoa</taxon>
        <taxon>Ecdysozoa</taxon>
        <taxon>Arthropoda</taxon>
        <taxon>Chelicerata</taxon>
        <taxon>Arachnida</taxon>
        <taxon>Araneae</taxon>
        <taxon>Araneomorphae</taxon>
        <taxon>Entelegynae</taxon>
        <taxon>Araneoidea</taxon>
        <taxon>Nephilidae</taxon>
        <taxon>Trichonephila</taxon>
    </lineage>
</organism>
<feature type="region of interest" description="Disordered" evidence="1">
    <location>
        <begin position="1"/>
        <end position="22"/>
    </location>
</feature>
<name>A0A8X6VKG5_TRICX</name>
<proteinExistence type="predicted"/>
<evidence type="ECO:0000313" key="3">
    <source>
        <dbReference type="Proteomes" id="UP000887159"/>
    </source>
</evidence>
<keyword evidence="3" id="KW-1185">Reference proteome</keyword>
<evidence type="ECO:0000313" key="2">
    <source>
        <dbReference type="EMBL" id="GFY16144.1"/>
    </source>
</evidence>
<dbReference type="AlphaFoldDB" id="A0A8X6VKG5"/>
<reference evidence="2" key="1">
    <citation type="submission" date="2020-08" db="EMBL/GenBank/DDBJ databases">
        <title>Multicomponent nature underlies the extraordinary mechanical properties of spider dragline silk.</title>
        <authorList>
            <person name="Kono N."/>
            <person name="Nakamura H."/>
            <person name="Mori M."/>
            <person name="Yoshida Y."/>
            <person name="Ohtoshi R."/>
            <person name="Malay A.D."/>
            <person name="Moran D.A.P."/>
            <person name="Tomita M."/>
            <person name="Numata K."/>
            <person name="Arakawa K."/>
        </authorList>
    </citation>
    <scope>NUCLEOTIDE SEQUENCE</scope>
</reference>
<dbReference type="Proteomes" id="UP000887159">
    <property type="component" value="Unassembled WGS sequence"/>
</dbReference>
<comment type="caution">
    <text evidence="2">The sequence shown here is derived from an EMBL/GenBank/DDBJ whole genome shotgun (WGS) entry which is preliminary data.</text>
</comment>
<protein>
    <submittedName>
        <fullName evidence="2">Uncharacterized protein</fullName>
    </submittedName>
</protein>
<gene>
    <name evidence="2" type="ORF">TNCV_2347891</name>
</gene>